<evidence type="ECO:0000313" key="3">
    <source>
        <dbReference type="EMBL" id="MPC68706.1"/>
    </source>
</evidence>
<accession>A0A5B7HFC2</accession>
<evidence type="ECO:0000256" key="1">
    <source>
        <dbReference type="SAM" id="MobiDB-lite"/>
    </source>
</evidence>
<dbReference type="AlphaFoldDB" id="A0A5B7HFC2"/>
<reference evidence="3 4" key="1">
    <citation type="submission" date="2019-05" db="EMBL/GenBank/DDBJ databases">
        <title>Another draft genome of Portunus trituberculatus and its Hox gene families provides insights of decapod evolution.</title>
        <authorList>
            <person name="Jeong J.-H."/>
            <person name="Song I."/>
            <person name="Kim S."/>
            <person name="Choi T."/>
            <person name="Kim D."/>
            <person name="Ryu S."/>
            <person name="Kim W."/>
        </authorList>
    </citation>
    <scope>NUCLEOTIDE SEQUENCE [LARGE SCALE GENOMIC DNA]</scope>
    <source>
        <tissue evidence="3">Muscle</tissue>
    </source>
</reference>
<protein>
    <recommendedName>
        <fullName evidence="5">Secreted protein</fullName>
    </recommendedName>
</protein>
<sequence length="96" mass="10968">MFIIIIIIMISSSNSSSSLMILLISSKHYFSYFENVPQHYVSYTRHAGTPGQQPLNGRSSSSSMSEPRLEPRGLSNYVRFTARPGWRHVRGGKWLY</sequence>
<keyword evidence="2" id="KW-0732">Signal</keyword>
<feature type="signal peptide" evidence="2">
    <location>
        <begin position="1"/>
        <end position="15"/>
    </location>
</feature>
<feature type="region of interest" description="Disordered" evidence="1">
    <location>
        <begin position="44"/>
        <end position="70"/>
    </location>
</feature>
<feature type="chain" id="PRO_5023129143" description="Secreted protein" evidence="2">
    <location>
        <begin position="16"/>
        <end position="96"/>
    </location>
</feature>
<organism evidence="3 4">
    <name type="scientific">Portunus trituberculatus</name>
    <name type="common">Swimming crab</name>
    <name type="synonym">Neptunus trituberculatus</name>
    <dbReference type="NCBI Taxonomy" id="210409"/>
    <lineage>
        <taxon>Eukaryota</taxon>
        <taxon>Metazoa</taxon>
        <taxon>Ecdysozoa</taxon>
        <taxon>Arthropoda</taxon>
        <taxon>Crustacea</taxon>
        <taxon>Multicrustacea</taxon>
        <taxon>Malacostraca</taxon>
        <taxon>Eumalacostraca</taxon>
        <taxon>Eucarida</taxon>
        <taxon>Decapoda</taxon>
        <taxon>Pleocyemata</taxon>
        <taxon>Brachyura</taxon>
        <taxon>Eubrachyura</taxon>
        <taxon>Portunoidea</taxon>
        <taxon>Portunidae</taxon>
        <taxon>Portuninae</taxon>
        <taxon>Portunus</taxon>
    </lineage>
</organism>
<evidence type="ECO:0000313" key="4">
    <source>
        <dbReference type="Proteomes" id="UP000324222"/>
    </source>
</evidence>
<proteinExistence type="predicted"/>
<name>A0A5B7HFC2_PORTR</name>
<evidence type="ECO:0008006" key="5">
    <source>
        <dbReference type="Google" id="ProtNLM"/>
    </source>
</evidence>
<evidence type="ECO:0000256" key="2">
    <source>
        <dbReference type="SAM" id="SignalP"/>
    </source>
</evidence>
<keyword evidence="4" id="KW-1185">Reference proteome</keyword>
<dbReference type="EMBL" id="VSRR010028251">
    <property type="protein sequence ID" value="MPC68706.1"/>
    <property type="molecule type" value="Genomic_DNA"/>
</dbReference>
<comment type="caution">
    <text evidence="3">The sequence shown here is derived from an EMBL/GenBank/DDBJ whole genome shotgun (WGS) entry which is preliminary data.</text>
</comment>
<gene>
    <name evidence="3" type="ORF">E2C01_062910</name>
</gene>
<dbReference type="Proteomes" id="UP000324222">
    <property type="component" value="Unassembled WGS sequence"/>
</dbReference>